<evidence type="ECO:0000256" key="9">
    <source>
        <dbReference type="PROSITE-ProRule" id="PRU00175"/>
    </source>
</evidence>
<dbReference type="PANTHER" id="PTHR12683">
    <property type="entry name" value="CDK-ACTIVATING KINASE ASSEMBLY FACTOR MAT1"/>
    <property type="match status" value="1"/>
</dbReference>
<protein>
    <recommendedName>
        <fullName evidence="2">RNA polymerase II transcription factor B subunit 3</fullName>
    </recommendedName>
    <alternativeName>
        <fullName evidence="8">RNA polymerase II transcription factor B 38 kDa subunit</fullName>
    </alternativeName>
    <alternativeName>
        <fullName evidence="7">RNA polymerase II transcription factor B p38 subunit</fullName>
    </alternativeName>
</protein>
<keyword evidence="6" id="KW-0539">Nucleus</keyword>
<dbReference type="InterPro" id="IPR004575">
    <property type="entry name" value="MAT1/Tfb3"/>
</dbReference>
<dbReference type="Gene3D" id="3.30.40.10">
    <property type="entry name" value="Zinc/RING finger domain, C3HC4 (zinc finger)"/>
    <property type="match status" value="1"/>
</dbReference>
<dbReference type="NCBIfam" id="TIGR00570">
    <property type="entry name" value="cdk7"/>
    <property type="match status" value="1"/>
</dbReference>
<gene>
    <name evidence="12" type="ORF">VTL71DRAFT_7565</name>
</gene>
<dbReference type="InterPro" id="IPR013083">
    <property type="entry name" value="Znf_RING/FYVE/PHD"/>
</dbReference>
<evidence type="ECO:0000259" key="11">
    <source>
        <dbReference type="PROSITE" id="PS50089"/>
    </source>
</evidence>
<evidence type="ECO:0000256" key="7">
    <source>
        <dbReference type="ARBA" id="ARBA00029873"/>
    </source>
</evidence>
<keyword evidence="3" id="KW-0479">Metal-binding</keyword>
<dbReference type="CDD" id="cd16573">
    <property type="entry name" value="RING-HC_TFB3-like"/>
    <property type="match status" value="1"/>
</dbReference>
<dbReference type="InterPro" id="IPR017907">
    <property type="entry name" value="Znf_RING_CS"/>
</dbReference>
<dbReference type="PANTHER" id="PTHR12683:SF13">
    <property type="entry name" value="CDK-ACTIVATING KINASE ASSEMBLY FACTOR MAT1"/>
    <property type="match status" value="1"/>
</dbReference>
<dbReference type="EMBL" id="JAZHXI010000019">
    <property type="protein sequence ID" value="KAL2061292.1"/>
    <property type="molecule type" value="Genomic_DNA"/>
</dbReference>
<evidence type="ECO:0000256" key="3">
    <source>
        <dbReference type="ARBA" id="ARBA00022723"/>
    </source>
</evidence>
<keyword evidence="5" id="KW-0862">Zinc</keyword>
<dbReference type="Pfam" id="PF17121">
    <property type="entry name" value="zf-C3HC4_5"/>
    <property type="match status" value="1"/>
</dbReference>
<evidence type="ECO:0000256" key="2">
    <source>
        <dbReference type="ARBA" id="ARBA00022257"/>
    </source>
</evidence>
<dbReference type="SUPFAM" id="SSF57850">
    <property type="entry name" value="RING/U-box"/>
    <property type="match status" value="1"/>
</dbReference>
<dbReference type="Pfam" id="PF06391">
    <property type="entry name" value="MAT1"/>
    <property type="match status" value="1"/>
</dbReference>
<feature type="compositionally biased region" description="Basic and acidic residues" evidence="10">
    <location>
        <begin position="148"/>
        <end position="175"/>
    </location>
</feature>
<evidence type="ECO:0000256" key="6">
    <source>
        <dbReference type="ARBA" id="ARBA00023242"/>
    </source>
</evidence>
<evidence type="ECO:0000313" key="13">
    <source>
        <dbReference type="Proteomes" id="UP001595075"/>
    </source>
</evidence>
<evidence type="ECO:0000256" key="5">
    <source>
        <dbReference type="ARBA" id="ARBA00022833"/>
    </source>
</evidence>
<dbReference type="PROSITE" id="PS50089">
    <property type="entry name" value="ZF_RING_2"/>
    <property type="match status" value="1"/>
</dbReference>
<comment type="caution">
    <text evidence="12">The sequence shown here is derived from an EMBL/GenBank/DDBJ whole genome shotgun (WGS) entry which is preliminary data.</text>
</comment>
<evidence type="ECO:0000256" key="10">
    <source>
        <dbReference type="SAM" id="MobiDB-lite"/>
    </source>
</evidence>
<dbReference type="PROSITE" id="PS00518">
    <property type="entry name" value="ZF_RING_1"/>
    <property type="match status" value="1"/>
</dbReference>
<proteinExistence type="predicted"/>
<dbReference type="Proteomes" id="UP001595075">
    <property type="component" value="Unassembled WGS sequence"/>
</dbReference>
<evidence type="ECO:0000313" key="12">
    <source>
        <dbReference type="EMBL" id="KAL2061292.1"/>
    </source>
</evidence>
<comment type="subcellular location">
    <subcellularLocation>
        <location evidence="1">Nucleus</location>
    </subcellularLocation>
</comment>
<dbReference type="InterPro" id="IPR001841">
    <property type="entry name" value="Znf_RING"/>
</dbReference>
<feature type="domain" description="RING-type" evidence="11">
    <location>
        <begin position="19"/>
        <end position="62"/>
    </location>
</feature>
<organism evidence="12 13">
    <name type="scientific">Oculimacula yallundae</name>
    <dbReference type="NCBI Taxonomy" id="86028"/>
    <lineage>
        <taxon>Eukaryota</taxon>
        <taxon>Fungi</taxon>
        <taxon>Dikarya</taxon>
        <taxon>Ascomycota</taxon>
        <taxon>Pezizomycotina</taxon>
        <taxon>Leotiomycetes</taxon>
        <taxon>Helotiales</taxon>
        <taxon>Ploettnerulaceae</taxon>
        <taxon>Oculimacula</taxon>
    </lineage>
</organism>
<evidence type="ECO:0000256" key="4">
    <source>
        <dbReference type="ARBA" id="ARBA00022771"/>
    </source>
</evidence>
<keyword evidence="13" id="KW-1185">Reference proteome</keyword>
<name>A0ABR4BVB1_9HELO</name>
<dbReference type="InterPro" id="IPR015877">
    <property type="entry name" value="MAT1_centre"/>
</dbReference>
<reference evidence="12 13" key="1">
    <citation type="journal article" date="2024" name="Commun. Biol.">
        <title>Comparative genomic analysis of thermophilic fungi reveals convergent evolutionary adaptations and gene losses.</title>
        <authorList>
            <person name="Steindorff A.S."/>
            <person name="Aguilar-Pontes M.V."/>
            <person name="Robinson A.J."/>
            <person name="Andreopoulos B."/>
            <person name="LaButti K."/>
            <person name="Kuo A."/>
            <person name="Mondo S."/>
            <person name="Riley R."/>
            <person name="Otillar R."/>
            <person name="Haridas S."/>
            <person name="Lipzen A."/>
            <person name="Grimwood J."/>
            <person name="Schmutz J."/>
            <person name="Clum A."/>
            <person name="Reid I.D."/>
            <person name="Moisan M.C."/>
            <person name="Butler G."/>
            <person name="Nguyen T.T.M."/>
            <person name="Dewar K."/>
            <person name="Conant G."/>
            <person name="Drula E."/>
            <person name="Henrissat B."/>
            <person name="Hansel C."/>
            <person name="Singer S."/>
            <person name="Hutchinson M.I."/>
            <person name="de Vries R.P."/>
            <person name="Natvig D.O."/>
            <person name="Powell A.J."/>
            <person name="Tsang A."/>
            <person name="Grigoriev I.V."/>
        </authorList>
    </citation>
    <scope>NUCLEOTIDE SEQUENCE [LARGE SCALE GENOMIC DNA]</scope>
    <source>
        <strain evidence="12 13">CBS 494.80</strain>
    </source>
</reference>
<accession>A0ABR4BVB1</accession>
<sequence length="369" mass="41846">MPPFGTSKAPPNDPSDDICPVCKSNRYLNPSLQFLINPECYHKMCSTCVDRIFTSGPASCPVPYCGKTLRKKGFHKAFFADLKIEREVDIRKRVGAVFNRRQDEFESLRDWNNYLEEVECLVFELVEGSKEDRAKAEERLRRYKESNREDIEGNRKQGLEEQELERRREREEKEAARRRRAEVIREEEEERREIEAGRREVLERMARGEEGSAAEIEEMAKKIIARRSGARKDAVRASEQSNGSAAGGLTLRGLKKKEAPVAEKPYDPFGGLDLTPARYVLQNEYESEWLAPVKNDQRQMAGGFSLQEYYARTMFEAFSGLGVFIEEEFAGKGSSTLAASSDEVASMAAVQAAGGHVGLESKMEIDDVF</sequence>
<evidence type="ECO:0000256" key="1">
    <source>
        <dbReference type="ARBA" id="ARBA00004123"/>
    </source>
</evidence>
<keyword evidence="4 9" id="KW-0863">Zinc-finger</keyword>
<feature type="region of interest" description="Disordered" evidence="10">
    <location>
        <begin position="148"/>
        <end position="178"/>
    </location>
</feature>
<evidence type="ECO:0000256" key="8">
    <source>
        <dbReference type="ARBA" id="ARBA00033277"/>
    </source>
</evidence>